<reference evidence="12" key="2">
    <citation type="journal article" date="2019" name="IMA Fungus">
        <title>Genome sequencing and comparison of five Tilletia species to identify candidate genes for the detection of regulated species infecting wheat.</title>
        <authorList>
            <person name="Nguyen H.D.T."/>
            <person name="Sultana T."/>
            <person name="Kesanakurti P."/>
            <person name="Hambleton S."/>
        </authorList>
    </citation>
    <scope>NUCLEOTIDE SEQUENCE</scope>
    <source>
        <strain evidence="12">DAOMC 236426</strain>
    </source>
</reference>
<keyword evidence="13" id="KW-1185">Reference proteome</keyword>
<dbReference type="SUPFAM" id="SSF82708">
    <property type="entry name" value="R3H domain"/>
    <property type="match status" value="1"/>
</dbReference>
<evidence type="ECO:0000313" key="12">
    <source>
        <dbReference type="EMBL" id="KAE8253081.1"/>
    </source>
</evidence>
<dbReference type="GO" id="GO:0016787">
    <property type="term" value="F:hydrolase activity"/>
    <property type="evidence" value="ECO:0007669"/>
    <property type="project" value="UniProtKB-KW"/>
</dbReference>
<dbReference type="InterPro" id="IPR034069">
    <property type="entry name" value="R3H_Cip2"/>
</dbReference>
<dbReference type="GO" id="GO:0003723">
    <property type="term" value="F:RNA binding"/>
    <property type="evidence" value="ECO:0007669"/>
    <property type="project" value="UniProtKB-UniRule"/>
</dbReference>
<keyword evidence="4" id="KW-0347">Helicase</keyword>
<dbReference type="InterPro" id="IPR034186">
    <property type="entry name" value="PIN4-like_RRM"/>
</dbReference>
<feature type="compositionally biased region" description="Low complexity" evidence="9">
    <location>
        <begin position="467"/>
        <end position="480"/>
    </location>
</feature>
<evidence type="ECO:0000256" key="9">
    <source>
        <dbReference type="SAM" id="MobiDB-lite"/>
    </source>
</evidence>
<dbReference type="Pfam" id="PF01424">
    <property type="entry name" value="R3H"/>
    <property type="match status" value="1"/>
</dbReference>
<keyword evidence="6 8" id="KW-0694">RNA-binding</keyword>
<feature type="compositionally biased region" description="Low complexity" evidence="9">
    <location>
        <begin position="15"/>
        <end position="29"/>
    </location>
</feature>
<dbReference type="InterPro" id="IPR035979">
    <property type="entry name" value="RBD_domain_sf"/>
</dbReference>
<dbReference type="PANTHER" id="PTHR16148:SF14">
    <property type="entry name" value="MYND-TYPE DOMAIN-CONTAINING PROTEIN"/>
    <property type="match status" value="1"/>
</dbReference>
<dbReference type="PROSITE" id="PS50102">
    <property type="entry name" value="RRM"/>
    <property type="match status" value="1"/>
</dbReference>
<dbReference type="SUPFAM" id="SSF54928">
    <property type="entry name" value="RNA-binding domain, RBD"/>
    <property type="match status" value="1"/>
</dbReference>
<evidence type="ECO:0000256" key="6">
    <source>
        <dbReference type="ARBA" id="ARBA00022884"/>
    </source>
</evidence>
<name>A0A8X7MZ95_9BASI</name>
<feature type="region of interest" description="Disordered" evidence="9">
    <location>
        <begin position="287"/>
        <end position="382"/>
    </location>
</feature>
<feature type="compositionally biased region" description="Low complexity" evidence="9">
    <location>
        <begin position="129"/>
        <end position="140"/>
    </location>
</feature>
<dbReference type="GO" id="GO:0005654">
    <property type="term" value="C:nucleoplasm"/>
    <property type="evidence" value="ECO:0007669"/>
    <property type="project" value="TreeGrafter"/>
</dbReference>
<feature type="compositionally biased region" description="Low complexity" evidence="9">
    <location>
        <begin position="594"/>
        <end position="606"/>
    </location>
</feature>
<feature type="compositionally biased region" description="Gly residues" evidence="9">
    <location>
        <begin position="141"/>
        <end position="150"/>
    </location>
</feature>
<gene>
    <name evidence="12" type="ORF">A4X06_0g1717</name>
</gene>
<dbReference type="AlphaFoldDB" id="A0A8X7MZ95"/>
<feature type="region of interest" description="Disordered" evidence="9">
    <location>
        <begin position="759"/>
        <end position="813"/>
    </location>
</feature>
<dbReference type="InterPro" id="IPR000504">
    <property type="entry name" value="RRM_dom"/>
</dbReference>
<dbReference type="EMBL" id="LWDE02000114">
    <property type="protein sequence ID" value="KAE8253081.1"/>
    <property type="molecule type" value="Genomic_DNA"/>
</dbReference>
<feature type="compositionally biased region" description="Low complexity" evidence="9">
    <location>
        <begin position="800"/>
        <end position="813"/>
    </location>
</feature>
<feature type="region of interest" description="Disordered" evidence="9">
    <location>
        <begin position="850"/>
        <end position="938"/>
    </location>
</feature>
<dbReference type="FunFam" id="3.30.1370.50:FF:000002">
    <property type="entry name" value="Immunoglobulin mu DNA-binding protein 2"/>
    <property type="match status" value="1"/>
</dbReference>
<dbReference type="CDD" id="cd12253">
    <property type="entry name" value="RRM_PIN4_like"/>
    <property type="match status" value="1"/>
</dbReference>
<keyword evidence="7" id="KW-0539">Nucleus</keyword>
<dbReference type="Pfam" id="PF00076">
    <property type="entry name" value="RRM_1"/>
    <property type="match status" value="1"/>
</dbReference>
<evidence type="ECO:0000256" key="3">
    <source>
        <dbReference type="ARBA" id="ARBA00022801"/>
    </source>
</evidence>
<organism evidence="12 13">
    <name type="scientific">Tilletia controversa</name>
    <name type="common">dwarf bunt fungus</name>
    <dbReference type="NCBI Taxonomy" id="13291"/>
    <lineage>
        <taxon>Eukaryota</taxon>
        <taxon>Fungi</taxon>
        <taxon>Dikarya</taxon>
        <taxon>Basidiomycota</taxon>
        <taxon>Ustilaginomycotina</taxon>
        <taxon>Exobasidiomycetes</taxon>
        <taxon>Tilletiales</taxon>
        <taxon>Tilletiaceae</taxon>
        <taxon>Tilletia</taxon>
    </lineage>
</organism>
<keyword evidence="5" id="KW-0067">ATP-binding</keyword>
<protein>
    <recommendedName>
        <fullName evidence="14">RRM domain-containing protein</fullName>
    </recommendedName>
</protein>
<accession>A0A8X7MZ95</accession>
<proteinExistence type="predicted"/>
<evidence type="ECO:0000256" key="5">
    <source>
        <dbReference type="ARBA" id="ARBA00022840"/>
    </source>
</evidence>
<evidence type="ECO:0000256" key="2">
    <source>
        <dbReference type="ARBA" id="ARBA00022741"/>
    </source>
</evidence>
<evidence type="ECO:0000256" key="4">
    <source>
        <dbReference type="ARBA" id="ARBA00022806"/>
    </source>
</evidence>
<evidence type="ECO:0000256" key="8">
    <source>
        <dbReference type="PROSITE-ProRule" id="PRU00176"/>
    </source>
</evidence>
<feature type="compositionally biased region" description="Gly residues" evidence="9">
    <location>
        <begin position="895"/>
        <end position="925"/>
    </location>
</feature>
<dbReference type="PANTHER" id="PTHR16148">
    <property type="entry name" value="NF-KAPPA-B-REPRESSING FACTOR-RELATED"/>
    <property type="match status" value="1"/>
</dbReference>
<evidence type="ECO:0000256" key="7">
    <source>
        <dbReference type="ARBA" id="ARBA00023242"/>
    </source>
</evidence>
<feature type="compositionally biased region" description="Polar residues" evidence="9">
    <location>
        <begin position="353"/>
        <end position="367"/>
    </location>
</feature>
<dbReference type="GO" id="GO:0003677">
    <property type="term" value="F:DNA binding"/>
    <property type="evidence" value="ECO:0007669"/>
    <property type="project" value="UniProtKB-ARBA"/>
</dbReference>
<keyword evidence="2" id="KW-0547">Nucleotide-binding</keyword>
<feature type="compositionally biased region" description="Pro residues" evidence="9">
    <location>
        <begin position="293"/>
        <end position="321"/>
    </location>
</feature>
<evidence type="ECO:0000313" key="13">
    <source>
        <dbReference type="Proteomes" id="UP000077684"/>
    </source>
</evidence>
<evidence type="ECO:0000259" key="11">
    <source>
        <dbReference type="PROSITE" id="PS51061"/>
    </source>
</evidence>
<feature type="region of interest" description="Disordered" evidence="9">
    <location>
        <begin position="1"/>
        <end position="76"/>
    </location>
</feature>
<dbReference type="InterPro" id="IPR036867">
    <property type="entry name" value="R3H_dom_sf"/>
</dbReference>
<feature type="region of interest" description="Disordered" evidence="9">
    <location>
        <begin position="592"/>
        <end position="616"/>
    </location>
</feature>
<feature type="compositionally biased region" description="Gly residues" evidence="9">
    <location>
        <begin position="772"/>
        <end position="794"/>
    </location>
</feature>
<evidence type="ECO:0000259" key="10">
    <source>
        <dbReference type="PROSITE" id="PS50102"/>
    </source>
</evidence>
<feature type="compositionally biased region" description="Low complexity" evidence="9">
    <location>
        <begin position="432"/>
        <end position="451"/>
    </location>
</feature>
<feature type="compositionally biased region" description="Polar residues" evidence="9">
    <location>
        <begin position="53"/>
        <end position="76"/>
    </location>
</feature>
<comment type="subcellular location">
    <subcellularLocation>
        <location evidence="1">Nucleus</location>
    </subcellularLocation>
</comment>
<dbReference type="GO" id="GO:0005524">
    <property type="term" value="F:ATP binding"/>
    <property type="evidence" value="ECO:0007669"/>
    <property type="project" value="UniProtKB-KW"/>
</dbReference>
<dbReference type="Proteomes" id="UP000077684">
    <property type="component" value="Unassembled WGS sequence"/>
</dbReference>
<evidence type="ECO:0008006" key="14">
    <source>
        <dbReference type="Google" id="ProtNLM"/>
    </source>
</evidence>
<dbReference type="SMART" id="SM00393">
    <property type="entry name" value="R3H"/>
    <property type="match status" value="1"/>
</dbReference>
<reference evidence="12" key="1">
    <citation type="submission" date="2016-04" db="EMBL/GenBank/DDBJ databases">
        <authorList>
            <person name="Nguyen H.D."/>
            <person name="Samba Siva P."/>
            <person name="Cullis J."/>
            <person name="Levesque C.A."/>
            <person name="Hambleton S."/>
        </authorList>
    </citation>
    <scope>NUCLEOTIDE SEQUENCE</scope>
    <source>
        <strain evidence="12">DAOMC 236426</strain>
    </source>
</reference>
<dbReference type="Gene3D" id="3.30.70.330">
    <property type="match status" value="1"/>
</dbReference>
<dbReference type="InterPro" id="IPR001374">
    <property type="entry name" value="R3H_dom"/>
</dbReference>
<feature type="region of interest" description="Disordered" evidence="9">
    <location>
        <begin position="421"/>
        <end position="451"/>
    </location>
</feature>
<dbReference type="Gene3D" id="3.30.1370.50">
    <property type="entry name" value="R3H-like domain"/>
    <property type="match status" value="1"/>
</dbReference>
<comment type="caution">
    <text evidence="12">The sequence shown here is derived from an EMBL/GenBank/DDBJ whole genome shotgun (WGS) entry which is preliminary data.</text>
</comment>
<dbReference type="InterPro" id="IPR012677">
    <property type="entry name" value="Nucleotide-bd_a/b_plait_sf"/>
</dbReference>
<feature type="domain" description="RRM" evidence="10">
    <location>
        <begin position="170"/>
        <end position="248"/>
    </location>
</feature>
<dbReference type="GO" id="GO:0005730">
    <property type="term" value="C:nucleolus"/>
    <property type="evidence" value="ECO:0007669"/>
    <property type="project" value="TreeGrafter"/>
</dbReference>
<feature type="compositionally biased region" description="Low complexity" evidence="9">
    <location>
        <begin position="322"/>
        <end position="332"/>
    </location>
</feature>
<evidence type="ECO:0000256" key="1">
    <source>
        <dbReference type="ARBA" id="ARBA00004123"/>
    </source>
</evidence>
<dbReference type="CDD" id="cd02639">
    <property type="entry name" value="R3H_RRM"/>
    <property type="match status" value="1"/>
</dbReference>
<dbReference type="PROSITE" id="PS51061">
    <property type="entry name" value="R3H"/>
    <property type="match status" value="1"/>
</dbReference>
<feature type="domain" description="R3H" evidence="11">
    <location>
        <begin position="499"/>
        <end position="563"/>
    </location>
</feature>
<feature type="region of interest" description="Disordered" evidence="9">
    <location>
        <begin position="467"/>
        <end position="499"/>
    </location>
</feature>
<feature type="compositionally biased region" description="Polar residues" evidence="9">
    <location>
        <begin position="1"/>
        <end position="12"/>
    </location>
</feature>
<keyword evidence="3" id="KW-0378">Hydrolase</keyword>
<dbReference type="SMART" id="SM00360">
    <property type="entry name" value="RRM"/>
    <property type="match status" value="1"/>
</dbReference>
<dbReference type="GO" id="GO:0004386">
    <property type="term" value="F:helicase activity"/>
    <property type="evidence" value="ECO:0007669"/>
    <property type="project" value="UniProtKB-KW"/>
</dbReference>
<sequence length="938" mass="95062">MDNLNTSYQSLNMGHPQHQHNQQQQEQQQSAAARFERFFNSSSSSSPIGQDPASPTSNKGPGNNPSTMSAATGSPASHSLNANGAFASFHLSPSGGHGAYQTAATIGPGSGPALRSQSSRGALPQNWANNGNNNNNNNNNNGGGGGGGGAPPAMGLDGAPLNPDDDIIPNAIVVKNIRFDVKREQLLSIMEELSLPIPYAFNYHFDQGVFRGLAFANFRTAEDADQVVAALNGFDVMGRKLRVEYKKVLQAGEKERIEKEKAIKRMQSMQMDKERRRMQDEYAMVMGGAGMGIPPPQQGFGGPPPPLPPLPTFQTDGPPPHQQQQGQGQGAPWDPTSPYGLSQHPAGLAYPSDANSATSPTLSSASGVGNGNNNNNNGATSLGATVRSTYTADAFRSVPHAMAVSDGASSAASPSTEYKAGALAGPGGLQIGTSTTTTTTMSASSPSLSAASASGAQLPSALVTASSSSGAANNNANANPAPAPPSSSSKRGEELDLNDPGTLEIYSRVLLFRDDRMRDELSFSRNLSPLERRTVHLVAQKLDLYHYSMGEGEERYVIVTKNEVAQPSRSLRTQASTIGRSNRDAYTAALNAQNNNNNNGNNPSSGGNNGMLYPHATTGRAGAQALLRMKKSAPDMNAMKRAGGGGGTHGGGDPHLMGGMGAIGSGYQLGGGGGGSGFNPPPLPGGAAGARGGWGAVGSNSFSRALGNQGASSSSSNLLNGVGGGPMLGSDLFSSGGGMPLGGRRSNVNLREGYAATMGRTGYQGPNASGMSGSGNGGGGHPHLGGGGAGGSGLPFGTVSGSSSSEFNNNSSSRAGASGLANLFSSPFDVAPVPTLSSGSVSMDPPALLMREREGSSGGGGATRQPRGPPTPGTPASGERGGFAVRSRVSVSTRGGQGQGQGGQPGGGGQQRGGEGNGEGRGSGVGEIDAQTHSPLEI</sequence>
<feature type="region of interest" description="Disordered" evidence="9">
    <location>
        <begin position="100"/>
        <end position="161"/>
    </location>
</feature>